<evidence type="ECO:0000259" key="1">
    <source>
        <dbReference type="Pfam" id="PF09588"/>
    </source>
</evidence>
<keyword evidence="2" id="KW-0614">Plasmid</keyword>
<dbReference type="Proteomes" id="UP000321944">
    <property type="component" value="Plasmid pJMUB3934p2"/>
</dbReference>
<gene>
    <name evidence="2" type="ORF">JMUB3936_p2052</name>
</gene>
<dbReference type="AlphaFoldDB" id="A0A510KWS9"/>
<dbReference type="EMBL" id="AP019843">
    <property type="protein sequence ID" value="BBM56036.1"/>
    <property type="molecule type" value="Genomic_DNA"/>
</dbReference>
<feature type="domain" description="YqaJ viral recombinase" evidence="1">
    <location>
        <begin position="1"/>
        <end position="48"/>
    </location>
</feature>
<name>A0A510KWS9_9FUSO</name>
<sequence>MGKNKYRNIIDVWKDKTGRIQNNFASPAAQRGKNLEKNIFNSYKETISIKNIRSQ</sequence>
<protein>
    <submittedName>
        <fullName evidence="2">YqaJ viral recombinase family protein</fullName>
    </submittedName>
</protein>
<dbReference type="Pfam" id="PF09588">
    <property type="entry name" value="YqaJ"/>
    <property type="match status" value="1"/>
</dbReference>
<accession>A0A510KWS9</accession>
<geneLocation type="plasmid" evidence="3">
    <name>pjmub3934p2 dna</name>
</geneLocation>
<reference evidence="2 3" key="1">
    <citation type="submission" date="2019-07" db="EMBL/GenBank/DDBJ databases">
        <title>Complete Genome Sequence of Leptotrichia wadei Strain JMUB3936.</title>
        <authorList>
            <person name="Watanabe S."/>
            <person name="Cui L."/>
        </authorList>
    </citation>
    <scope>NUCLEOTIDE SEQUENCE [LARGE SCALE GENOMIC DNA]</scope>
    <source>
        <strain evidence="2 3">JMUB3936</strain>
        <plasmid evidence="3">pjmub3934p2 dna</plasmid>
    </source>
</reference>
<evidence type="ECO:0000313" key="2">
    <source>
        <dbReference type="EMBL" id="BBM56036.1"/>
    </source>
</evidence>
<proteinExistence type="predicted"/>
<evidence type="ECO:0000313" key="3">
    <source>
        <dbReference type="Proteomes" id="UP000321944"/>
    </source>
</evidence>
<organism evidence="2 3">
    <name type="scientific">Leptotrichia wadei</name>
    <dbReference type="NCBI Taxonomy" id="157687"/>
    <lineage>
        <taxon>Bacteria</taxon>
        <taxon>Fusobacteriati</taxon>
        <taxon>Fusobacteriota</taxon>
        <taxon>Fusobacteriia</taxon>
        <taxon>Fusobacteriales</taxon>
        <taxon>Leptotrichiaceae</taxon>
        <taxon>Leptotrichia</taxon>
    </lineage>
</organism>
<dbReference type="InterPro" id="IPR019080">
    <property type="entry name" value="YqaJ_viral_recombinase"/>
</dbReference>